<feature type="chain" id="PRO_5034725802" description="AB hydrolase-1 domain-containing protein" evidence="1">
    <location>
        <begin position="22"/>
        <end position="382"/>
    </location>
</feature>
<dbReference type="EMBL" id="JAACJM010000050">
    <property type="protein sequence ID" value="KAF5357601.1"/>
    <property type="molecule type" value="Genomic_DNA"/>
</dbReference>
<dbReference type="Proteomes" id="UP000559256">
    <property type="component" value="Unassembled WGS sequence"/>
</dbReference>
<evidence type="ECO:0000313" key="3">
    <source>
        <dbReference type="Proteomes" id="UP000559256"/>
    </source>
</evidence>
<protein>
    <recommendedName>
        <fullName evidence="4">AB hydrolase-1 domain-containing protein</fullName>
    </recommendedName>
</protein>
<evidence type="ECO:0000256" key="1">
    <source>
        <dbReference type="SAM" id="SignalP"/>
    </source>
</evidence>
<dbReference type="SUPFAM" id="SSF53474">
    <property type="entry name" value="alpha/beta-Hydrolases"/>
    <property type="match status" value="1"/>
</dbReference>
<evidence type="ECO:0008006" key="4">
    <source>
        <dbReference type="Google" id="ProtNLM"/>
    </source>
</evidence>
<name>A0A8H5G3K5_9AGAR</name>
<dbReference type="AlphaFoldDB" id="A0A8H5G3K5"/>
<dbReference type="PANTHER" id="PTHR43194">
    <property type="entry name" value="HYDROLASE ALPHA/BETA FOLD FAMILY"/>
    <property type="match status" value="1"/>
</dbReference>
<organism evidence="2 3">
    <name type="scientific">Tetrapyrgos nigripes</name>
    <dbReference type="NCBI Taxonomy" id="182062"/>
    <lineage>
        <taxon>Eukaryota</taxon>
        <taxon>Fungi</taxon>
        <taxon>Dikarya</taxon>
        <taxon>Basidiomycota</taxon>
        <taxon>Agaricomycotina</taxon>
        <taxon>Agaricomycetes</taxon>
        <taxon>Agaricomycetidae</taxon>
        <taxon>Agaricales</taxon>
        <taxon>Marasmiineae</taxon>
        <taxon>Marasmiaceae</taxon>
        <taxon>Tetrapyrgos</taxon>
    </lineage>
</organism>
<dbReference type="OrthoDB" id="9978720at2759"/>
<evidence type="ECO:0000313" key="2">
    <source>
        <dbReference type="EMBL" id="KAF5357601.1"/>
    </source>
</evidence>
<sequence>MLSLKFSLLFGLLSFPHVTHSQALNEAHIQNNVQGTLHRRSWFYVGGDYVPQGNSTVAHSQIYVEHLVPEKVIHETPIVMIPGFGMTGTNFLNTPDGRLGWGDYFLSEGFELFIVDQLARARSAYQVNVDGIQTTFDTSTIELRFTATQRFNLWPKASLHTQWPGSGVAGDPIFDNFFASTVPGLVSDEESSVKMKAAGSKLLDQIGKPIILLTHSQSGPYGWILADSRPSLIKTVIALEPTGPPFINAIFPPLTPARPFGVTGIPLNYSPPISSPSELRREVVFNNTSLGITCFRQASPARQLVNMLGVPMVVVTSESSSHSEYDGCTVEYLKQAGVDIEHLRLAEDRGIKGNGHMMFMELNGLEIAEKVVRRWIREKLGQ</sequence>
<keyword evidence="1" id="KW-0732">Signal</keyword>
<dbReference type="PANTHER" id="PTHR43194:SF4">
    <property type="entry name" value="AB HYDROLASE-1 DOMAIN-CONTAINING PROTEIN"/>
    <property type="match status" value="1"/>
</dbReference>
<comment type="caution">
    <text evidence="2">The sequence shown here is derived from an EMBL/GenBank/DDBJ whole genome shotgun (WGS) entry which is preliminary data.</text>
</comment>
<dbReference type="InterPro" id="IPR050228">
    <property type="entry name" value="Carboxylesterase_BioH"/>
</dbReference>
<gene>
    <name evidence="2" type="ORF">D9758_007417</name>
</gene>
<feature type="signal peptide" evidence="1">
    <location>
        <begin position="1"/>
        <end position="21"/>
    </location>
</feature>
<reference evidence="2 3" key="1">
    <citation type="journal article" date="2020" name="ISME J.">
        <title>Uncovering the hidden diversity of litter-decomposition mechanisms in mushroom-forming fungi.</title>
        <authorList>
            <person name="Floudas D."/>
            <person name="Bentzer J."/>
            <person name="Ahren D."/>
            <person name="Johansson T."/>
            <person name="Persson P."/>
            <person name="Tunlid A."/>
        </authorList>
    </citation>
    <scope>NUCLEOTIDE SEQUENCE [LARGE SCALE GENOMIC DNA]</scope>
    <source>
        <strain evidence="2 3">CBS 291.85</strain>
    </source>
</reference>
<accession>A0A8H5G3K5</accession>
<proteinExistence type="predicted"/>
<dbReference type="CDD" id="cd12809">
    <property type="entry name" value="Esterase_713_like-2"/>
    <property type="match status" value="1"/>
</dbReference>
<keyword evidence="3" id="KW-1185">Reference proteome</keyword>
<dbReference type="Gene3D" id="3.40.50.1820">
    <property type="entry name" value="alpha/beta hydrolase"/>
    <property type="match status" value="1"/>
</dbReference>
<dbReference type="InterPro" id="IPR029058">
    <property type="entry name" value="AB_hydrolase_fold"/>
</dbReference>